<organism evidence="2">
    <name type="scientific">Arion vulgaris</name>
    <dbReference type="NCBI Taxonomy" id="1028688"/>
    <lineage>
        <taxon>Eukaryota</taxon>
        <taxon>Metazoa</taxon>
        <taxon>Spiralia</taxon>
        <taxon>Lophotrochozoa</taxon>
        <taxon>Mollusca</taxon>
        <taxon>Gastropoda</taxon>
        <taxon>Heterobranchia</taxon>
        <taxon>Euthyneura</taxon>
        <taxon>Panpulmonata</taxon>
        <taxon>Eupulmonata</taxon>
        <taxon>Stylommatophora</taxon>
        <taxon>Helicina</taxon>
        <taxon>Arionoidea</taxon>
        <taxon>Arionidae</taxon>
        <taxon>Arion</taxon>
    </lineage>
</organism>
<name>A0A0B7C6M4_9EUPU</name>
<feature type="compositionally biased region" description="Low complexity" evidence="1">
    <location>
        <begin position="23"/>
        <end position="38"/>
    </location>
</feature>
<dbReference type="EMBL" id="HACG01053224">
    <property type="protein sequence ID" value="CEL00095.1"/>
    <property type="molecule type" value="Transcribed_RNA"/>
</dbReference>
<protein>
    <submittedName>
        <fullName evidence="2">Uncharacterized protein</fullName>
    </submittedName>
</protein>
<feature type="compositionally biased region" description="Polar residues" evidence="1">
    <location>
        <begin position="1"/>
        <end position="14"/>
    </location>
</feature>
<evidence type="ECO:0000313" key="2">
    <source>
        <dbReference type="EMBL" id="CEL00095.1"/>
    </source>
</evidence>
<gene>
    <name evidence="2" type="primary">ORF222838</name>
</gene>
<feature type="region of interest" description="Disordered" evidence="1">
    <location>
        <begin position="1"/>
        <end position="73"/>
    </location>
</feature>
<accession>A0A0B7C6M4</accession>
<proteinExistence type="predicted"/>
<feature type="non-terminal residue" evidence="2">
    <location>
        <position position="1"/>
    </location>
</feature>
<feature type="non-terminal residue" evidence="2">
    <location>
        <position position="92"/>
    </location>
</feature>
<sequence length="92" mass="9878">QEVISTSTVLLPQEQTEEIHQPAADTESTTSASENSTDFNTPFEEEIVVIPNFNEPKDEGGNAEPETNLLGDDNIPITAFIDDASTATPAET</sequence>
<evidence type="ECO:0000256" key="1">
    <source>
        <dbReference type="SAM" id="MobiDB-lite"/>
    </source>
</evidence>
<reference evidence="2" key="1">
    <citation type="submission" date="2014-12" db="EMBL/GenBank/DDBJ databases">
        <title>Insight into the proteome of Arion vulgaris.</title>
        <authorList>
            <person name="Aradska J."/>
            <person name="Bulat T."/>
            <person name="Smidak R."/>
            <person name="Sarate P."/>
            <person name="Gangsoo J."/>
            <person name="Sialana F."/>
            <person name="Bilban M."/>
            <person name="Lubec G."/>
        </authorList>
    </citation>
    <scope>NUCLEOTIDE SEQUENCE</scope>
    <source>
        <tissue evidence="2">Skin</tissue>
    </source>
</reference>
<dbReference type="AlphaFoldDB" id="A0A0B7C6M4"/>